<dbReference type="AlphaFoldDB" id="A0A951QQV2"/>
<name>A0A951QQV2_9CYAN</name>
<dbReference type="EMBL" id="JAHHGZ010000035">
    <property type="protein sequence ID" value="MBW4670819.1"/>
    <property type="molecule type" value="Genomic_DNA"/>
</dbReference>
<evidence type="ECO:0008006" key="3">
    <source>
        <dbReference type="Google" id="ProtNLM"/>
    </source>
</evidence>
<dbReference type="Proteomes" id="UP000729701">
    <property type="component" value="Unassembled WGS sequence"/>
</dbReference>
<gene>
    <name evidence="1" type="ORF">KME60_26195</name>
</gene>
<protein>
    <recommendedName>
        <fullName evidence="3">Phage protein D</fullName>
    </recommendedName>
</protein>
<proteinExistence type="predicted"/>
<organism evidence="1 2">
    <name type="scientific">Cyanomargarita calcarea GSE-NOS-MK-12-04C</name>
    <dbReference type="NCBI Taxonomy" id="2839659"/>
    <lineage>
        <taxon>Bacteria</taxon>
        <taxon>Bacillati</taxon>
        <taxon>Cyanobacteriota</taxon>
        <taxon>Cyanophyceae</taxon>
        <taxon>Nostocales</taxon>
        <taxon>Cyanomargaritaceae</taxon>
        <taxon>Cyanomargarita</taxon>
    </lineage>
</organism>
<accession>A0A951QQV2</accession>
<sequence>MPIGINLTLLIGPNIPVPVPTLFTEALRDVEVTHSDEGRSGFQITFTVGRAGRNDLKDYQLINSPLLKPGNRVILIVILQASAKVLMDGIITHQQFLPSMELGASTFSITGEDVSIMMDLEEKSVEHPAQDERIIVTKIVGSYAKYGLIPKVKKPPIVDRPTVTQRIPSQTATDLKYIEKLAERYKYVFYVSPGPVAGTNTAYWGPPIRIGTSQKALTVNMGTYSNVNSINFQNNALSPSTVAGQVQDRKTNKIKSVQAKDSDREDLSQNPALNNKSLLRKTQYRQTGKEALQAMTRAKSILNSSVDKVIEATGEVDTIRYGNLLELRGVVGLRGVGHNYDGLYYVKSVTHKLRLGEYKQSFIITREGLGTTKQFLDV</sequence>
<evidence type="ECO:0000313" key="1">
    <source>
        <dbReference type="EMBL" id="MBW4670819.1"/>
    </source>
</evidence>
<dbReference type="SUPFAM" id="SSF69279">
    <property type="entry name" value="Phage tail proteins"/>
    <property type="match status" value="1"/>
</dbReference>
<evidence type="ECO:0000313" key="2">
    <source>
        <dbReference type="Proteomes" id="UP000729701"/>
    </source>
</evidence>
<comment type="caution">
    <text evidence="1">The sequence shown here is derived from an EMBL/GenBank/DDBJ whole genome shotgun (WGS) entry which is preliminary data.</text>
</comment>
<reference evidence="1" key="2">
    <citation type="journal article" date="2022" name="Microbiol. Resour. Announc.">
        <title>Metagenome Sequencing to Explore Phylogenomics of Terrestrial Cyanobacteria.</title>
        <authorList>
            <person name="Ward R.D."/>
            <person name="Stajich J.E."/>
            <person name="Johansen J.R."/>
            <person name="Huntemann M."/>
            <person name="Clum A."/>
            <person name="Foster B."/>
            <person name="Foster B."/>
            <person name="Roux S."/>
            <person name="Palaniappan K."/>
            <person name="Varghese N."/>
            <person name="Mukherjee S."/>
            <person name="Reddy T.B.K."/>
            <person name="Daum C."/>
            <person name="Copeland A."/>
            <person name="Chen I.A."/>
            <person name="Ivanova N.N."/>
            <person name="Kyrpides N.C."/>
            <person name="Shapiro N."/>
            <person name="Eloe-Fadrosh E.A."/>
            <person name="Pietrasiak N."/>
        </authorList>
    </citation>
    <scope>NUCLEOTIDE SEQUENCE</scope>
    <source>
        <strain evidence="1">GSE-NOS-MK-12-04C</strain>
    </source>
</reference>
<reference evidence="1" key="1">
    <citation type="submission" date="2021-05" db="EMBL/GenBank/DDBJ databases">
        <authorList>
            <person name="Pietrasiak N."/>
            <person name="Ward R."/>
            <person name="Stajich J.E."/>
            <person name="Kurbessoian T."/>
        </authorList>
    </citation>
    <scope>NUCLEOTIDE SEQUENCE</scope>
    <source>
        <strain evidence="1">GSE-NOS-MK-12-04C</strain>
    </source>
</reference>